<sequence length="57" mass="6311">MVVIPGDRILIGQRAPVVTVAEAYLRNEHLVEITSTSGRVWRVDPAVVRRIEGGDRS</sequence>
<dbReference type="AlphaFoldDB" id="A0A810KYS8"/>
<gene>
    <name evidence="1" type="ORF">Asera_14990</name>
</gene>
<proteinExistence type="predicted"/>
<evidence type="ECO:0000313" key="1">
    <source>
        <dbReference type="EMBL" id="BCJ27391.1"/>
    </source>
</evidence>
<organism evidence="1 2">
    <name type="scientific">Actinocatenispora sera</name>
    <dbReference type="NCBI Taxonomy" id="390989"/>
    <lineage>
        <taxon>Bacteria</taxon>
        <taxon>Bacillati</taxon>
        <taxon>Actinomycetota</taxon>
        <taxon>Actinomycetes</taxon>
        <taxon>Micromonosporales</taxon>
        <taxon>Micromonosporaceae</taxon>
        <taxon>Actinocatenispora</taxon>
    </lineage>
</organism>
<keyword evidence="2" id="KW-1185">Reference proteome</keyword>
<dbReference type="RefSeq" id="WP_157034967.1">
    <property type="nucleotide sequence ID" value="NZ_AP023354.1"/>
</dbReference>
<protein>
    <submittedName>
        <fullName evidence="1">Uncharacterized protein</fullName>
    </submittedName>
</protein>
<dbReference type="KEGG" id="aser:Asera_14990"/>
<accession>A0A810KYS8</accession>
<dbReference type="EMBL" id="AP023354">
    <property type="protein sequence ID" value="BCJ27391.1"/>
    <property type="molecule type" value="Genomic_DNA"/>
</dbReference>
<dbReference type="Proteomes" id="UP000680750">
    <property type="component" value="Chromosome"/>
</dbReference>
<name>A0A810KYS8_9ACTN</name>
<reference evidence="1" key="1">
    <citation type="submission" date="2020-08" db="EMBL/GenBank/DDBJ databases">
        <title>Whole genome shotgun sequence of Actinocatenispora sera NBRC 101916.</title>
        <authorList>
            <person name="Komaki H."/>
            <person name="Tamura T."/>
        </authorList>
    </citation>
    <scope>NUCLEOTIDE SEQUENCE</scope>
    <source>
        <strain evidence="1">NBRC 101916</strain>
    </source>
</reference>
<evidence type="ECO:0000313" key="2">
    <source>
        <dbReference type="Proteomes" id="UP000680750"/>
    </source>
</evidence>